<reference evidence="1 2" key="1">
    <citation type="submission" date="2022-12" db="EMBL/GenBank/DDBJ databases">
        <title>Chromosome-level genome of Tegillarca granosa.</title>
        <authorList>
            <person name="Kim J."/>
        </authorList>
    </citation>
    <scope>NUCLEOTIDE SEQUENCE [LARGE SCALE GENOMIC DNA]</scope>
    <source>
        <strain evidence="1">Teg-2019</strain>
        <tissue evidence="1">Adductor muscle</tissue>
    </source>
</reference>
<dbReference type="Proteomes" id="UP001217089">
    <property type="component" value="Unassembled WGS sequence"/>
</dbReference>
<gene>
    <name evidence="1" type="ORF">KUTeg_016174</name>
</gene>
<protein>
    <submittedName>
        <fullName evidence="1">Uncharacterized protein</fullName>
    </submittedName>
</protein>
<dbReference type="EMBL" id="JARBDR010000813">
    <property type="protein sequence ID" value="KAJ8305629.1"/>
    <property type="molecule type" value="Genomic_DNA"/>
</dbReference>
<proteinExistence type="predicted"/>
<evidence type="ECO:0000313" key="2">
    <source>
        <dbReference type="Proteomes" id="UP001217089"/>
    </source>
</evidence>
<sequence length="233" mass="26768">MADAMHKYTLYLQTQRTQMAEILSLDLPARTPAEAEKLILINPSTIVKPKYVARCKPLVNILMAAGYNDTVCIDHGNNLGTYHYIWKTATNDEISNLWQFIQNIDASIGPDDQHASSLKGEKCGAADCTICSPPPDLHQKYSHLYIRYLTLYQRVNIISHFMTYMCDKPRVLYCKTQSEKQILMRFLQFYEYTSGASIQDPMNKNAPRVITCKKTRVYTPCVKHVDMFNLQLE</sequence>
<comment type="caution">
    <text evidence="1">The sequence shown here is derived from an EMBL/GenBank/DDBJ whole genome shotgun (WGS) entry which is preliminary data.</text>
</comment>
<accession>A0ABQ9EK32</accession>
<organism evidence="1 2">
    <name type="scientific">Tegillarca granosa</name>
    <name type="common">Malaysian cockle</name>
    <name type="synonym">Anadara granosa</name>
    <dbReference type="NCBI Taxonomy" id="220873"/>
    <lineage>
        <taxon>Eukaryota</taxon>
        <taxon>Metazoa</taxon>
        <taxon>Spiralia</taxon>
        <taxon>Lophotrochozoa</taxon>
        <taxon>Mollusca</taxon>
        <taxon>Bivalvia</taxon>
        <taxon>Autobranchia</taxon>
        <taxon>Pteriomorphia</taxon>
        <taxon>Arcoida</taxon>
        <taxon>Arcoidea</taxon>
        <taxon>Arcidae</taxon>
        <taxon>Tegillarca</taxon>
    </lineage>
</organism>
<name>A0ABQ9EK32_TEGGR</name>
<keyword evidence="2" id="KW-1185">Reference proteome</keyword>
<evidence type="ECO:0000313" key="1">
    <source>
        <dbReference type="EMBL" id="KAJ8305629.1"/>
    </source>
</evidence>